<dbReference type="EMBL" id="GBRH01247925">
    <property type="protein sequence ID" value="JAD49970.1"/>
    <property type="molecule type" value="Transcribed_RNA"/>
</dbReference>
<sequence>MAYCCTWCCFKTHNQLTKWFLVYVFLSGDSYPTSCAILE</sequence>
<organism evidence="1">
    <name type="scientific">Arundo donax</name>
    <name type="common">Giant reed</name>
    <name type="synonym">Donax arundinaceus</name>
    <dbReference type="NCBI Taxonomy" id="35708"/>
    <lineage>
        <taxon>Eukaryota</taxon>
        <taxon>Viridiplantae</taxon>
        <taxon>Streptophyta</taxon>
        <taxon>Embryophyta</taxon>
        <taxon>Tracheophyta</taxon>
        <taxon>Spermatophyta</taxon>
        <taxon>Magnoliopsida</taxon>
        <taxon>Liliopsida</taxon>
        <taxon>Poales</taxon>
        <taxon>Poaceae</taxon>
        <taxon>PACMAD clade</taxon>
        <taxon>Arundinoideae</taxon>
        <taxon>Arundineae</taxon>
        <taxon>Arundo</taxon>
    </lineage>
</organism>
<evidence type="ECO:0000313" key="1">
    <source>
        <dbReference type="EMBL" id="JAD49970.1"/>
    </source>
</evidence>
<reference evidence="1" key="2">
    <citation type="journal article" date="2015" name="Data Brief">
        <title>Shoot transcriptome of the giant reed, Arundo donax.</title>
        <authorList>
            <person name="Barrero R.A."/>
            <person name="Guerrero F.D."/>
            <person name="Moolhuijzen P."/>
            <person name="Goolsby J.A."/>
            <person name="Tidwell J."/>
            <person name="Bellgard S.E."/>
            <person name="Bellgard M.I."/>
        </authorList>
    </citation>
    <scope>NUCLEOTIDE SEQUENCE</scope>
    <source>
        <tissue evidence="1">Shoot tissue taken approximately 20 cm above the soil surface</tissue>
    </source>
</reference>
<proteinExistence type="predicted"/>
<protein>
    <submittedName>
        <fullName evidence="1">Uncharacterized protein</fullName>
    </submittedName>
</protein>
<name>A0A0A9ALZ2_ARUDO</name>
<dbReference type="AlphaFoldDB" id="A0A0A9ALZ2"/>
<accession>A0A0A9ALZ2</accession>
<reference evidence="1" key="1">
    <citation type="submission" date="2014-09" db="EMBL/GenBank/DDBJ databases">
        <authorList>
            <person name="Magalhaes I.L.F."/>
            <person name="Oliveira U."/>
            <person name="Santos F.R."/>
            <person name="Vidigal T.H.D.A."/>
            <person name="Brescovit A.D."/>
            <person name="Santos A.J."/>
        </authorList>
    </citation>
    <scope>NUCLEOTIDE SEQUENCE</scope>
    <source>
        <tissue evidence="1">Shoot tissue taken approximately 20 cm above the soil surface</tissue>
    </source>
</reference>